<keyword evidence="2 4" id="KW-0808">Transferase</keyword>
<sequence>MKITIESSRVVKPIYNGNAPSTNHHVRLSVFDKITSDMHIAVIYAFNPPTPSNIAIKEGLSKVLAEYREFAGRLGEDPEGNSVIFLNDRGVRFVEATVNSKLRNMLPSKPTKETQSLHPSLYGVEELVQVQLTRFTCGSLIVGFTAHHQVADGHATSKFLVAWGLATRGFAIDPIPLHARDTLFKPRDPPLIQYDHHNIEYMNDKYAKTMSITGHESNEQEIVIHKMHFTNEFISKLRAKASVGLSKPYSRFETILAHLWRVISKARGLLGDETTKISISVNGCMRMDPKVPKEYFGNLVLWAYPRSKVRDLINRPLRFAVELIRAEVTKVNDSYFKSFIDFASSDIISKEGLVSTAVTKKILSPDLKVDSWLTFPFFDLDFGSGNPYYFMPTYIPYEGMLFLLPSYLGDGSIDAFVPVFKDNLDTLKMYCYSLD</sequence>
<accession>A0A833QY22</accession>
<comment type="similarity">
    <text evidence="1">Belongs to the plant acyltransferase family.</text>
</comment>
<dbReference type="InterPro" id="IPR023213">
    <property type="entry name" value="CAT-like_dom_sf"/>
</dbReference>
<evidence type="ECO:0000313" key="5">
    <source>
        <dbReference type="Proteomes" id="UP000623129"/>
    </source>
</evidence>
<evidence type="ECO:0000256" key="3">
    <source>
        <dbReference type="ARBA" id="ARBA00023315"/>
    </source>
</evidence>
<protein>
    <submittedName>
        <fullName evidence="4">Agmatine coumaroyltransferase-2-like protein</fullName>
    </submittedName>
</protein>
<evidence type="ECO:0000256" key="1">
    <source>
        <dbReference type="ARBA" id="ARBA00009861"/>
    </source>
</evidence>
<evidence type="ECO:0000313" key="4">
    <source>
        <dbReference type="EMBL" id="KAF3330213.1"/>
    </source>
</evidence>
<keyword evidence="3" id="KW-0012">Acyltransferase</keyword>
<dbReference type="InterPro" id="IPR050317">
    <property type="entry name" value="Plant_Fungal_Acyltransferase"/>
</dbReference>
<dbReference type="EMBL" id="SWLB01000014">
    <property type="protein sequence ID" value="KAF3330213.1"/>
    <property type="molecule type" value="Genomic_DNA"/>
</dbReference>
<dbReference type="Pfam" id="PF02458">
    <property type="entry name" value="Transferase"/>
    <property type="match status" value="1"/>
</dbReference>
<dbReference type="PANTHER" id="PTHR31642">
    <property type="entry name" value="TRICHOTHECENE 3-O-ACETYLTRANSFERASE"/>
    <property type="match status" value="1"/>
</dbReference>
<dbReference type="Gene3D" id="3.30.559.10">
    <property type="entry name" value="Chloramphenicol acetyltransferase-like domain"/>
    <property type="match status" value="2"/>
</dbReference>
<dbReference type="Proteomes" id="UP000623129">
    <property type="component" value="Unassembled WGS sequence"/>
</dbReference>
<dbReference type="OrthoDB" id="671439at2759"/>
<dbReference type="AlphaFoldDB" id="A0A833QY22"/>
<dbReference type="PANTHER" id="PTHR31642:SF13">
    <property type="entry name" value="AGMATINE HYDROXYCINNAMOYLTRANSFERASE 1"/>
    <property type="match status" value="1"/>
</dbReference>
<dbReference type="GO" id="GO:0016747">
    <property type="term" value="F:acyltransferase activity, transferring groups other than amino-acyl groups"/>
    <property type="evidence" value="ECO:0007669"/>
    <property type="project" value="TreeGrafter"/>
</dbReference>
<dbReference type="FunFam" id="3.30.559.10:FF:000008">
    <property type="entry name" value="Tryptamine hydroxycinnamoyl transferase"/>
    <property type="match status" value="1"/>
</dbReference>
<name>A0A833QY22_9POAL</name>
<evidence type="ECO:0000256" key="2">
    <source>
        <dbReference type="ARBA" id="ARBA00022679"/>
    </source>
</evidence>
<gene>
    <name evidence="4" type="ORF">FCM35_KLT05544</name>
</gene>
<reference evidence="4" key="1">
    <citation type="submission" date="2020-01" db="EMBL/GenBank/DDBJ databases">
        <title>Genome sequence of Kobresia littledalei, the first chromosome-level genome in the family Cyperaceae.</title>
        <authorList>
            <person name="Qu G."/>
        </authorList>
    </citation>
    <scope>NUCLEOTIDE SEQUENCE</scope>
    <source>
        <strain evidence="4">C.B.Clarke</strain>
        <tissue evidence="4">Leaf</tissue>
    </source>
</reference>
<comment type="caution">
    <text evidence="4">The sequence shown here is derived from an EMBL/GenBank/DDBJ whole genome shotgun (WGS) entry which is preliminary data.</text>
</comment>
<organism evidence="4 5">
    <name type="scientific">Carex littledalei</name>
    <dbReference type="NCBI Taxonomy" id="544730"/>
    <lineage>
        <taxon>Eukaryota</taxon>
        <taxon>Viridiplantae</taxon>
        <taxon>Streptophyta</taxon>
        <taxon>Embryophyta</taxon>
        <taxon>Tracheophyta</taxon>
        <taxon>Spermatophyta</taxon>
        <taxon>Magnoliopsida</taxon>
        <taxon>Liliopsida</taxon>
        <taxon>Poales</taxon>
        <taxon>Cyperaceae</taxon>
        <taxon>Cyperoideae</taxon>
        <taxon>Cariceae</taxon>
        <taxon>Carex</taxon>
        <taxon>Carex subgen. Euthyceras</taxon>
    </lineage>
</organism>
<proteinExistence type="inferred from homology"/>
<keyword evidence="5" id="KW-1185">Reference proteome</keyword>